<dbReference type="Proteomes" id="UP000027120">
    <property type="component" value="Unassembled WGS sequence"/>
</dbReference>
<keyword evidence="2" id="KW-1185">Reference proteome</keyword>
<dbReference type="AlphaFoldDB" id="A0A067FFN8"/>
<proteinExistence type="predicted"/>
<reference evidence="1 2" key="1">
    <citation type="submission" date="2014-04" db="EMBL/GenBank/DDBJ databases">
        <authorList>
            <consortium name="International Citrus Genome Consortium"/>
            <person name="Gmitter F."/>
            <person name="Chen C."/>
            <person name="Farmerie W."/>
            <person name="Harkins T."/>
            <person name="Desany B."/>
            <person name="Mohiuddin M."/>
            <person name="Kodira C."/>
            <person name="Borodovsky M."/>
            <person name="Lomsadze A."/>
            <person name="Burns P."/>
            <person name="Jenkins J."/>
            <person name="Prochnik S."/>
            <person name="Shu S."/>
            <person name="Chapman J."/>
            <person name="Pitluck S."/>
            <person name="Schmutz J."/>
            <person name="Rokhsar D."/>
        </authorList>
    </citation>
    <scope>NUCLEOTIDE SEQUENCE</scope>
</reference>
<organism evidence="1 2">
    <name type="scientific">Citrus sinensis</name>
    <name type="common">Sweet orange</name>
    <name type="synonym">Citrus aurantium var. sinensis</name>
    <dbReference type="NCBI Taxonomy" id="2711"/>
    <lineage>
        <taxon>Eukaryota</taxon>
        <taxon>Viridiplantae</taxon>
        <taxon>Streptophyta</taxon>
        <taxon>Embryophyta</taxon>
        <taxon>Tracheophyta</taxon>
        <taxon>Spermatophyta</taxon>
        <taxon>Magnoliopsida</taxon>
        <taxon>eudicotyledons</taxon>
        <taxon>Gunneridae</taxon>
        <taxon>Pentapetalae</taxon>
        <taxon>rosids</taxon>
        <taxon>malvids</taxon>
        <taxon>Sapindales</taxon>
        <taxon>Rutaceae</taxon>
        <taxon>Aurantioideae</taxon>
        <taxon>Citrus</taxon>
    </lineage>
</organism>
<gene>
    <name evidence="1" type="ORF">CISIN_1g0321081mg</name>
</gene>
<dbReference type="EMBL" id="KK784904">
    <property type="protein sequence ID" value="KDO64965.1"/>
    <property type="molecule type" value="Genomic_DNA"/>
</dbReference>
<protein>
    <submittedName>
        <fullName evidence="1">Uncharacterized protein</fullName>
    </submittedName>
</protein>
<accession>A0A067FFN8</accession>
<evidence type="ECO:0000313" key="1">
    <source>
        <dbReference type="EMBL" id="KDO64965.1"/>
    </source>
</evidence>
<evidence type="ECO:0000313" key="2">
    <source>
        <dbReference type="Proteomes" id="UP000027120"/>
    </source>
</evidence>
<sequence length="20" mass="2191">MSWAGPDDVYLSTSLASYLD</sequence>
<dbReference type="EMBL" id="KK784904">
    <property type="protein sequence ID" value="KDO64966.1"/>
    <property type="molecule type" value="Genomic_DNA"/>
</dbReference>
<name>A0A067FFN8_CITSI</name>
<feature type="non-terminal residue" evidence="1">
    <location>
        <position position="20"/>
    </location>
</feature>